<dbReference type="InterPro" id="IPR005786">
    <property type="entry name" value="B_amino_transII"/>
</dbReference>
<evidence type="ECO:0000313" key="7">
    <source>
        <dbReference type="EMBL" id="OIR20416.1"/>
    </source>
</evidence>
<evidence type="ECO:0000256" key="4">
    <source>
        <dbReference type="ARBA" id="ARBA00022679"/>
    </source>
</evidence>
<accession>A0A1J5TVY5</accession>
<evidence type="ECO:0000256" key="1">
    <source>
        <dbReference type="ARBA" id="ARBA00001933"/>
    </source>
</evidence>
<comment type="caution">
    <text evidence="7">The sequence shown here is derived from an EMBL/GenBank/DDBJ whole genome shotgun (WGS) entry which is preliminary data.</text>
</comment>
<comment type="similarity">
    <text evidence="2 6">Belongs to the class-IV pyridoxal-phosphate-dependent aminotransferase family.</text>
</comment>
<dbReference type="PROSITE" id="PS00770">
    <property type="entry name" value="AA_TRANSFER_CLASS_4"/>
    <property type="match status" value="1"/>
</dbReference>
<dbReference type="CDD" id="cd01557">
    <property type="entry name" value="BCAT_beta_family"/>
    <property type="match status" value="1"/>
</dbReference>
<dbReference type="AlphaFoldDB" id="A0A1J5TVY5"/>
<dbReference type="GO" id="GO:0004084">
    <property type="term" value="F:branched-chain-amino-acid transaminase activity"/>
    <property type="evidence" value="ECO:0007669"/>
    <property type="project" value="InterPro"/>
</dbReference>
<dbReference type="Pfam" id="PF01063">
    <property type="entry name" value="Aminotran_4"/>
    <property type="match status" value="1"/>
</dbReference>
<evidence type="ECO:0000256" key="5">
    <source>
        <dbReference type="ARBA" id="ARBA00022898"/>
    </source>
</evidence>
<comment type="cofactor">
    <cofactor evidence="1">
        <name>pyridoxal 5'-phosphate</name>
        <dbReference type="ChEBI" id="CHEBI:597326"/>
    </cofactor>
</comment>
<organism evidence="7 8">
    <name type="scientific">Marine Group III euryarchaeote CG-Bathy1</name>
    <dbReference type="NCBI Taxonomy" id="1889001"/>
    <lineage>
        <taxon>Archaea</taxon>
        <taxon>Methanobacteriati</taxon>
        <taxon>Thermoplasmatota</taxon>
        <taxon>Thermoplasmata</taxon>
        <taxon>Candidatus Thermoprofundales</taxon>
    </lineage>
</organism>
<keyword evidence="4" id="KW-0808">Transferase</keyword>
<dbReference type="GO" id="GO:0009081">
    <property type="term" value="P:branched-chain amino acid metabolic process"/>
    <property type="evidence" value="ECO:0007669"/>
    <property type="project" value="InterPro"/>
</dbReference>
<evidence type="ECO:0000256" key="3">
    <source>
        <dbReference type="ARBA" id="ARBA00022576"/>
    </source>
</evidence>
<evidence type="ECO:0008006" key="9">
    <source>
        <dbReference type="Google" id="ProtNLM"/>
    </source>
</evidence>
<protein>
    <recommendedName>
        <fullName evidence="9">Branched chain amino acid aminotransferase</fullName>
    </recommendedName>
</protein>
<sequence length="320" mass="35178">MYISKRKLNDDEWEKGDLFPFGEISISPAAGVLNYGQGLFEGMKAYRGRNGKPRLFRPHMNASRMAEGCVRLAIPPITEDVFLDGVMKTVLDNHDYIPTPEQGALYVRPLTIGNGPIVGVAPSPEFTFLVYVQPVAPYFKGSLKPINLIVTNNYHRAALKGTGGVKAIGNYVAGMKPAGEAKSANYSEVIYLDAAEEKYVEEVGAANFFALFGDTLVTPRLTGSILPGVTRDSTMYLAFDQFGIKTEERRITIEEALTADEVFCTGTAAIITPIGKINYKEEDYIFSDGQVGKTTRKLYDALTSIQFGDAPDPYNWIVEL</sequence>
<dbReference type="EMBL" id="MIYU01000001">
    <property type="protein sequence ID" value="OIR20416.1"/>
    <property type="molecule type" value="Genomic_DNA"/>
</dbReference>
<keyword evidence="3" id="KW-0032">Aminotransferase</keyword>
<reference evidence="7 8" key="1">
    <citation type="submission" date="2016-08" db="EMBL/GenBank/DDBJ databases">
        <title>New Insights into Marine Group III Euryarchaeota, from dark to light.</title>
        <authorList>
            <person name="Haro-Moreno J.M."/>
            <person name="Rodriguez-Valera F."/>
            <person name="Lopez-Garcia P."/>
            <person name="Moreira D."/>
            <person name="Martin-Cuadrado A.B."/>
        </authorList>
    </citation>
    <scope>NUCLEOTIDE SEQUENCE [LARGE SCALE GENOMIC DNA]</scope>
    <source>
        <strain evidence="7">CG-Bathy1</strain>
    </source>
</reference>
<dbReference type="NCBIfam" id="TIGR01123">
    <property type="entry name" value="ilvE_II"/>
    <property type="match status" value="1"/>
</dbReference>
<keyword evidence="5" id="KW-0663">Pyridoxal phosphate</keyword>
<gene>
    <name evidence="7" type="ORF">BEU04_00255</name>
</gene>
<dbReference type="Gene3D" id="3.30.470.10">
    <property type="match status" value="1"/>
</dbReference>
<dbReference type="InterPro" id="IPR033939">
    <property type="entry name" value="BCAT_family"/>
</dbReference>
<dbReference type="SUPFAM" id="SSF56752">
    <property type="entry name" value="D-aminoacid aminotransferase-like PLP-dependent enzymes"/>
    <property type="match status" value="1"/>
</dbReference>
<dbReference type="Proteomes" id="UP000183815">
    <property type="component" value="Unassembled WGS sequence"/>
</dbReference>
<dbReference type="NCBIfam" id="NF009897">
    <property type="entry name" value="PRK13357.1"/>
    <property type="match status" value="1"/>
</dbReference>
<name>A0A1J5TVY5_9ARCH</name>
<dbReference type="PIRSF" id="PIRSF006468">
    <property type="entry name" value="BCAT1"/>
    <property type="match status" value="1"/>
</dbReference>
<dbReference type="PANTHER" id="PTHR42825">
    <property type="entry name" value="AMINO ACID AMINOTRANSFERASE"/>
    <property type="match status" value="1"/>
</dbReference>
<evidence type="ECO:0000256" key="2">
    <source>
        <dbReference type="ARBA" id="ARBA00009320"/>
    </source>
</evidence>
<proteinExistence type="inferred from homology"/>
<dbReference type="PANTHER" id="PTHR42825:SF2">
    <property type="entry name" value="BRANCHED-CHAIN-AMINO-ACID AMINOTRANSFERASE 3, CHLOROPLASTIC-RELATED"/>
    <property type="match status" value="1"/>
</dbReference>
<dbReference type="InterPro" id="IPR043132">
    <property type="entry name" value="BCAT-like_C"/>
</dbReference>
<evidence type="ECO:0000256" key="6">
    <source>
        <dbReference type="RuleBase" id="RU004106"/>
    </source>
</evidence>
<evidence type="ECO:0000313" key="8">
    <source>
        <dbReference type="Proteomes" id="UP000183815"/>
    </source>
</evidence>
<dbReference type="InterPro" id="IPR043131">
    <property type="entry name" value="BCAT-like_N"/>
</dbReference>
<dbReference type="InterPro" id="IPR001544">
    <property type="entry name" value="Aminotrans_IV"/>
</dbReference>
<dbReference type="InterPro" id="IPR018300">
    <property type="entry name" value="Aminotrans_IV_CS"/>
</dbReference>
<dbReference type="InterPro" id="IPR036038">
    <property type="entry name" value="Aminotransferase-like"/>
</dbReference>
<dbReference type="Gene3D" id="3.20.10.10">
    <property type="entry name" value="D-amino Acid Aminotransferase, subunit A, domain 2"/>
    <property type="match status" value="1"/>
</dbReference>